<dbReference type="RefSeq" id="WP_149502708.1">
    <property type="nucleotide sequence ID" value="NZ_CP035708.1"/>
</dbReference>
<proteinExistence type="predicted"/>
<dbReference type="Proteomes" id="UP000323522">
    <property type="component" value="Chromosome"/>
</dbReference>
<evidence type="ECO:0000313" key="2">
    <source>
        <dbReference type="EMBL" id="QEM99959.1"/>
    </source>
</evidence>
<reference evidence="1 4" key="2">
    <citation type="submission" date="2024-06" db="EMBL/GenBank/DDBJ databases">
        <title>Genomic Encyclopedia of Type Strains, Phase IV (KMG-IV): sequencing the most valuable type-strain genomes for metagenomic binning, comparative biology and taxonomic classification.</title>
        <authorList>
            <person name="Goeker M."/>
        </authorList>
    </citation>
    <scope>NUCLEOTIDE SEQUENCE [LARGE SCALE GENOMIC DNA]</scope>
    <source>
        <strain evidence="1 4">D-501</strain>
    </source>
</reference>
<dbReference type="OrthoDB" id="982154at2"/>
<accession>A0A5C1PZ73</accession>
<dbReference type="AlphaFoldDB" id="A0A5C1PZ73"/>
<reference evidence="2 3" key="1">
    <citation type="submission" date="2019-02" db="EMBL/GenBank/DDBJ databases">
        <title>Complete Genome Sequence and Methylome Analysis of Sphaerotilus natans subsp. sulfidivorans D-507.</title>
        <authorList>
            <person name="Fomenkov A."/>
            <person name="Gridneva E."/>
            <person name="Smolyakov D."/>
            <person name="Dubinina G."/>
            <person name="Vincze T."/>
            <person name="Grabovich M."/>
            <person name="Roberts R.J."/>
        </authorList>
    </citation>
    <scope>NUCLEOTIDE SEQUENCE [LARGE SCALE GENOMIC DNA]</scope>
    <source>
        <strain evidence="2 3">D-507</strain>
    </source>
</reference>
<keyword evidence="4" id="KW-1185">Reference proteome</keyword>
<sequence>MQARLTRDARHALLRPLENFCFSGAYSGAPVRHAAPSAMIYDVTTSALYADDGTFLHTVHCPMALTPDQLEAIYPDSTDRHCRQCKRRIFDLDRMSDVLAKALFLDDPHACVFSTGRARHIVFLHHREQREGNARGLPVIRTARNLQMMQAASRQGFRPLLRDAAPAPEEGEFKYIVYQHQDTGEIWWSGDRRDFHPLDHPLAADDDPWVLVKDWFFVRADQPFPLAAYLIPKDLPDYTPVFVEDVIEDWRELTWNQGNSRRIHATEAMWTGQFLMLGATEQDDSPPCRVG</sequence>
<protein>
    <submittedName>
        <fullName evidence="2">Uncharacterized protein</fullName>
    </submittedName>
</protein>
<evidence type="ECO:0000313" key="1">
    <source>
        <dbReference type="EMBL" id="MET3604843.1"/>
    </source>
</evidence>
<evidence type="ECO:0000313" key="4">
    <source>
        <dbReference type="Proteomes" id="UP001549111"/>
    </source>
</evidence>
<dbReference type="EMBL" id="JBEPLS010000010">
    <property type="protein sequence ID" value="MET3604843.1"/>
    <property type="molecule type" value="Genomic_DNA"/>
</dbReference>
<organism evidence="2 3">
    <name type="scientific">Sphaerotilus sulfidivorans</name>
    <dbReference type="NCBI Taxonomy" id="639200"/>
    <lineage>
        <taxon>Bacteria</taxon>
        <taxon>Pseudomonadati</taxon>
        <taxon>Pseudomonadota</taxon>
        <taxon>Betaproteobacteria</taxon>
        <taxon>Burkholderiales</taxon>
        <taxon>Sphaerotilaceae</taxon>
        <taxon>Sphaerotilus</taxon>
    </lineage>
</organism>
<gene>
    <name evidence="1" type="ORF">ABIC99_002667</name>
    <name evidence="2" type="ORF">EWH46_03655</name>
</gene>
<dbReference type="Proteomes" id="UP001549111">
    <property type="component" value="Unassembled WGS sequence"/>
</dbReference>
<evidence type="ECO:0000313" key="3">
    <source>
        <dbReference type="Proteomes" id="UP000323522"/>
    </source>
</evidence>
<name>A0A5C1PZ73_9BURK</name>
<dbReference type="EMBL" id="CP035708">
    <property type="protein sequence ID" value="QEM99959.1"/>
    <property type="molecule type" value="Genomic_DNA"/>
</dbReference>
<dbReference type="KEGG" id="snn:EWH46_03655"/>